<reference evidence="1 2" key="1">
    <citation type="journal article" date="2019" name="Sci. Rep.">
        <title>Orb-weaving spider Araneus ventricosus genome elucidates the spidroin gene catalogue.</title>
        <authorList>
            <person name="Kono N."/>
            <person name="Nakamura H."/>
            <person name="Ohtoshi R."/>
            <person name="Moran D.A.P."/>
            <person name="Shinohara A."/>
            <person name="Yoshida Y."/>
            <person name="Fujiwara M."/>
            <person name="Mori M."/>
            <person name="Tomita M."/>
            <person name="Arakawa K."/>
        </authorList>
    </citation>
    <scope>NUCLEOTIDE SEQUENCE [LARGE SCALE GENOMIC DNA]</scope>
</reference>
<accession>A0A4Y2I2X5</accession>
<dbReference type="Proteomes" id="UP000499080">
    <property type="component" value="Unassembled WGS sequence"/>
</dbReference>
<feature type="non-terminal residue" evidence="1">
    <location>
        <position position="1"/>
    </location>
</feature>
<keyword evidence="2" id="KW-1185">Reference proteome</keyword>
<evidence type="ECO:0000313" key="1">
    <source>
        <dbReference type="EMBL" id="GBM71539.1"/>
    </source>
</evidence>
<dbReference type="AlphaFoldDB" id="A0A4Y2I2X5"/>
<sequence>IGIVSKMSLIREQTPPKNRRVTSPIVGFSCSGIGLLLRISGCRLEPSHGKKIQLLVTSQISSEAFSLFIRCWYHKELATCPTKKHRHRQ</sequence>
<evidence type="ECO:0000313" key="2">
    <source>
        <dbReference type="Proteomes" id="UP000499080"/>
    </source>
</evidence>
<comment type="caution">
    <text evidence="1">The sequence shown here is derived from an EMBL/GenBank/DDBJ whole genome shotgun (WGS) entry which is preliminary data.</text>
</comment>
<organism evidence="1 2">
    <name type="scientific">Araneus ventricosus</name>
    <name type="common">Orbweaver spider</name>
    <name type="synonym">Epeira ventricosa</name>
    <dbReference type="NCBI Taxonomy" id="182803"/>
    <lineage>
        <taxon>Eukaryota</taxon>
        <taxon>Metazoa</taxon>
        <taxon>Ecdysozoa</taxon>
        <taxon>Arthropoda</taxon>
        <taxon>Chelicerata</taxon>
        <taxon>Arachnida</taxon>
        <taxon>Araneae</taxon>
        <taxon>Araneomorphae</taxon>
        <taxon>Entelegynae</taxon>
        <taxon>Araneoidea</taxon>
        <taxon>Araneidae</taxon>
        <taxon>Araneus</taxon>
    </lineage>
</organism>
<protein>
    <submittedName>
        <fullName evidence="1">Uncharacterized protein</fullName>
    </submittedName>
</protein>
<proteinExistence type="predicted"/>
<name>A0A4Y2I2X5_ARAVE</name>
<dbReference type="EMBL" id="BGPR01104960">
    <property type="protein sequence ID" value="GBM71539.1"/>
    <property type="molecule type" value="Genomic_DNA"/>
</dbReference>
<gene>
    <name evidence="1" type="ORF">AVEN_213770_1</name>
</gene>